<dbReference type="PROSITE" id="PS51257">
    <property type="entry name" value="PROKAR_LIPOPROTEIN"/>
    <property type="match status" value="1"/>
</dbReference>
<dbReference type="RefSeq" id="WP_345677826.1">
    <property type="nucleotide sequence ID" value="NZ_BAABHS010000017.1"/>
</dbReference>
<keyword evidence="1" id="KW-0560">Oxidoreductase</keyword>
<dbReference type="Gene3D" id="3.30.9.10">
    <property type="entry name" value="D-Amino Acid Oxidase, subunit A, domain 2"/>
    <property type="match status" value="1"/>
</dbReference>
<reference evidence="4" key="1">
    <citation type="journal article" date="2019" name="Int. J. Syst. Evol. Microbiol.">
        <title>The Global Catalogue of Microorganisms (GCM) 10K type strain sequencing project: providing services to taxonomists for standard genome sequencing and annotation.</title>
        <authorList>
            <consortium name="The Broad Institute Genomics Platform"/>
            <consortium name="The Broad Institute Genome Sequencing Center for Infectious Disease"/>
            <person name="Wu L."/>
            <person name="Ma J."/>
        </authorList>
    </citation>
    <scope>NUCLEOTIDE SEQUENCE [LARGE SCALE GENOMIC DNA]</scope>
    <source>
        <strain evidence="4">JCM 17986</strain>
    </source>
</reference>
<organism evidence="3 4">
    <name type="scientific">Yinghuangia aomiensis</name>
    <dbReference type="NCBI Taxonomy" id="676205"/>
    <lineage>
        <taxon>Bacteria</taxon>
        <taxon>Bacillati</taxon>
        <taxon>Actinomycetota</taxon>
        <taxon>Actinomycetes</taxon>
        <taxon>Kitasatosporales</taxon>
        <taxon>Streptomycetaceae</taxon>
        <taxon>Yinghuangia</taxon>
    </lineage>
</organism>
<evidence type="ECO:0000256" key="1">
    <source>
        <dbReference type="ARBA" id="ARBA00023002"/>
    </source>
</evidence>
<feature type="domain" description="FAD dependent oxidoreductase" evidence="2">
    <location>
        <begin position="5"/>
        <end position="367"/>
    </location>
</feature>
<sequence>MERHDVLVIGGGLLGCALAHHLTRAGATVALVEKDQLNRHASGQNAGSLHFQLEYRMIQHGPEVAARAAEALPLHLDAMRAWASLEDEIGEPCGVRRRGGLMLAETPEQLELLARKTALERAHGLDVRVLDTDETHALAPYLSDHVLGAAWCPGEGKANPRLVTHAYARAAARNGAHIAAGTGLRALRHDGREWIATVTRDGRERPMRARAVVIAAGIWTAQVAAMADVRLPVIPVALSMTVTAATAPLVPHLVQHVGRRLSLKQTEEGNVLVGGGWPAKFVHHGGDLDLDERPELRLDSVFGSADAARVVPAVQQLPVLRIWSGATSLTPDQLPLLGAVPRRPDLYVATGGSAFTLGPTYSRLLAQQVLTGRTELPIGDYSPARFGFLNFV</sequence>
<proteinExistence type="predicted"/>
<evidence type="ECO:0000259" key="2">
    <source>
        <dbReference type="Pfam" id="PF01266"/>
    </source>
</evidence>
<dbReference type="EMBL" id="BAABHS010000017">
    <property type="protein sequence ID" value="GAA4976342.1"/>
    <property type="molecule type" value="Genomic_DNA"/>
</dbReference>
<comment type="caution">
    <text evidence="3">The sequence shown here is derived from an EMBL/GenBank/DDBJ whole genome shotgun (WGS) entry which is preliminary data.</text>
</comment>
<keyword evidence="4" id="KW-1185">Reference proteome</keyword>
<gene>
    <name evidence="3" type="ORF">GCM10023205_49360</name>
</gene>
<dbReference type="Gene3D" id="3.50.50.60">
    <property type="entry name" value="FAD/NAD(P)-binding domain"/>
    <property type="match status" value="1"/>
</dbReference>
<dbReference type="SUPFAM" id="SSF51905">
    <property type="entry name" value="FAD/NAD(P)-binding domain"/>
    <property type="match status" value="1"/>
</dbReference>
<dbReference type="PANTHER" id="PTHR13847">
    <property type="entry name" value="SARCOSINE DEHYDROGENASE-RELATED"/>
    <property type="match status" value="1"/>
</dbReference>
<dbReference type="PANTHER" id="PTHR13847:SF287">
    <property type="entry name" value="FAD-DEPENDENT OXIDOREDUCTASE DOMAIN-CONTAINING PROTEIN 1"/>
    <property type="match status" value="1"/>
</dbReference>
<dbReference type="InterPro" id="IPR036188">
    <property type="entry name" value="FAD/NAD-bd_sf"/>
</dbReference>
<dbReference type="Proteomes" id="UP001500466">
    <property type="component" value="Unassembled WGS sequence"/>
</dbReference>
<accession>A0ABP9HQS4</accession>
<dbReference type="PRINTS" id="PR00420">
    <property type="entry name" value="RNGMNOXGNASE"/>
</dbReference>
<protein>
    <submittedName>
        <fullName evidence="3">FAD-binding oxidoreductase</fullName>
    </submittedName>
</protein>
<dbReference type="Pfam" id="PF01266">
    <property type="entry name" value="DAO"/>
    <property type="match status" value="1"/>
</dbReference>
<dbReference type="InterPro" id="IPR006076">
    <property type="entry name" value="FAD-dep_OxRdtase"/>
</dbReference>
<name>A0ABP9HQS4_9ACTN</name>
<evidence type="ECO:0000313" key="3">
    <source>
        <dbReference type="EMBL" id="GAA4976342.1"/>
    </source>
</evidence>
<evidence type="ECO:0000313" key="4">
    <source>
        <dbReference type="Proteomes" id="UP001500466"/>
    </source>
</evidence>